<organism evidence="1 2">
    <name type="scientific">Crocosphaera chwakensis CCY0110</name>
    <dbReference type="NCBI Taxonomy" id="391612"/>
    <lineage>
        <taxon>Bacteria</taxon>
        <taxon>Bacillati</taxon>
        <taxon>Cyanobacteriota</taxon>
        <taxon>Cyanophyceae</taxon>
        <taxon>Oscillatoriophycideae</taxon>
        <taxon>Chroococcales</taxon>
        <taxon>Aphanothecaceae</taxon>
        <taxon>Crocosphaera</taxon>
        <taxon>Crocosphaera chwakensis</taxon>
    </lineage>
</organism>
<dbReference type="EMBL" id="AAXW01000002">
    <property type="protein sequence ID" value="EAZ94048.1"/>
    <property type="molecule type" value="Genomic_DNA"/>
</dbReference>
<dbReference type="AlphaFoldDB" id="A3IJR6"/>
<dbReference type="Proteomes" id="UP000003781">
    <property type="component" value="Unassembled WGS sequence"/>
</dbReference>
<gene>
    <name evidence="1" type="ORF">CY0110_19672</name>
</gene>
<comment type="caution">
    <text evidence="1">The sequence shown here is derived from an EMBL/GenBank/DDBJ whole genome shotgun (WGS) entry which is preliminary data.</text>
</comment>
<evidence type="ECO:0000313" key="1">
    <source>
        <dbReference type="EMBL" id="EAZ94048.1"/>
    </source>
</evidence>
<sequence>MGSYSKISITTPLLSKLFIPSKT</sequence>
<proteinExistence type="predicted"/>
<evidence type="ECO:0000313" key="2">
    <source>
        <dbReference type="Proteomes" id="UP000003781"/>
    </source>
</evidence>
<name>A3IJR6_9CHRO</name>
<protein>
    <submittedName>
        <fullName evidence="1">Uncharacterized protein</fullName>
    </submittedName>
</protein>
<accession>A3IJR6</accession>
<reference evidence="1 2" key="1">
    <citation type="submission" date="2007-03" db="EMBL/GenBank/DDBJ databases">
        <authorList>
            <person name="Stal L."/>
            <person name="Ferriera S."/>
            <person name="Johnson J."/>
            <person name="Kravitz S."/>
            <person name="Beeson K."/>
            <person name="Sutton G."/>
            <person name="Rogers Y.-H."/>
            <person name="Friedman R."/>
            <person name="Frazier M."/>
            <person name="Venter J.C."/>
        </authorList>
    </citation>
    <scope>NUCLEOTIDE SEQUENCE [LARGE SCALE GENOMIC DNA]</scope>
    <source>
        <strain evidence="1 2">CCY0110</strain>
    </source>
</reference>
<keyword evidence="2" id="KW-1185">Reference proteome</keyword>